<protein>
    <submittedName>
        <fullName evidence="1">Uncharacterized protein</fullName>
    </submittedName>
</protein>
<accession>H1XZM0</accession>
<dbReference type="OrthoDB" id="1260302at2"/>
<keyword evidence="2" id="KW-1185">Reference proteome</keyword>
<reference evidence="1" key="1">
    <citation type="submission" date="2011-09" db="EMBL/GenBank/DDBJ databases">
        <title>The permanent draft genome of Mucilaginibacter paludis DSM 18603.</title>
        <authorList>
            <consortium name="US DOE Joint Genome Institute (JGI-PGF)"/>
            <person name="Lucas S."/>
            <person name="Han J."/>
            <person name="Lapidus A."/>
            <person name="Bruce D."/>
            <person name="Goodwin L."/>
            <person name="Pitluck S."/>
            <person name="Peters L."/>
            <person name="Kyrpides N."/>
            <person name="Mavromatis K."/>
            <person name="Ivanova N."/>
            <person name="Mikhailova N."/>
            <person name="Held B."/>
            <person name="Detter J.C."/>
            <person name="Tapia R."/>
            <person name="Han C."/>
            <person name="Land M."/>
            <person name="Hauser L."/>
            <person name="Markowitz V."/>
            <person name="Cheng J.-F."/>
            <person name="Hugenholtz P."/>
            <person name="Woyke T."/>
            <person name="Wu D."/>
            <person name="Tindall B."/>
            <person name="Brambilla E."/>
            <person name="Klenk H.-P."/>
            <person name="Eisen J.A."/>
        </authorList>
    </citation>
    <scope>NUCLEOTIDE SEQUENCE [LARGE SCALE GENOMIC DNA]</scope>
    <source>
        <strain evidence="1">DSM 18603</strain>
    </source>
</reference>
<evidence type="ECO:0000313" key="1">
    <source>
        <dbReference type="EMBL" id="EHQ26664.1"/>
    </source>
</evidence>
<gene>
    <name evidence="1" type="ORF">Mucpa_2549</name>
</gene>
<evidence type="ECO:0000313" key="2">
    <source>
        <dbReference type="Proteomes" id="UP000002774"/>
    </source>
</evidence>
<proteinExistence type="predicted"/>
<dbReference type="AlphaFoldDB" id="H1XZM0"/>
<dbReference type="HOGENOM" id="CLU_1330704_0_0_10"/>
<organism evidence="1 2">
    <name type="scientific">Mucilaginibacter paludis DSM 18603</name>
    <dbReference type="NCBI Taxonomy" id="714943"/>
    <lineage>
        <taxon>Bacteria</taxon>
        <taxon>Pseudomonadati</taxon>
        <taxon>Bacteroidota</taxon>
        <taxon>Sphingobacteriia</taxon>
        <taxon>Sphingobacteriales</taxon>
        <taxon>Sphingobacteriaceae</taxon>
        <taxon>Mucilaginibacter</taxon>
    </lineage>
</organism>
<dbReference type="RefSeq" id="WP_008506790.1">
    <property type="nucleotide sequence ID" value="NZ_CM001403.1"/>
</dbReference>
<dbReference type="EMBL" id="CM001403">
    <property type="protein sequence ID" value="EHQ26664.1"/>
    <property type="molecule type" value="Genomic_DNA"/>
</dbReference>
<sequence>MYISPKKQMRHLIIIVLVISFLQNCLYAQKPQLQFNKLISVSYDLDSSGKKINITSYREINNGKVKVIEKLYKGISDTTYLLPDSMIERLNLIFNDKQKLRSYLKTNKELKGHYAGSPYFISCTHRDNTIDNAIIESPYLEKDTYKIFTLLNRLPFASNVSYKAIYIKGTSLDNVILKYHKSCTYLINKELPPSEKSSSGPPGEKN</sequence>
<name>H1XZM0_9SPHI</name>
<dbReference type="Proteomes" id="UP000002774">
    <property type="component" value="Chromosome"/>
</dbReference>